<dbReference type="Proteomes" id="UP000199452">
    <property type="component" value="Unassembled WGS sequence"/>
</dbReference>
<evidence type="ECO:0000313" key="2">
    <source>
        <dbReference type="EMBL" id="SDC65143.1"/>
    </source>
</evidence>
<protein>
    <recommendedName>
        <fullName evidence="1">DUF4145 domain-containing protein</fullName>
    </recommendedName>
</protein>
<evidence type="ECO:0000313" key="3">
    <source>
        <dbReference type="Proteomes" id="UP000199452"/>
    </source>
</evidence>
<accession>A0A1G6NBF1</accession>
<sequence length="207" mass="23466">MKYFPPIFKQQQFNCPLCGVYAKQTWSSLTYSHLGVGKNSEDMVVSYCHHCDGNSYWYKGNMIIPSSGNVELPNPDMPEDCKQDYLEARDILNLSPRGAAALLRLCIQKLMKHLGQNGENINNDIKELVKLGLPNLIQQSLDICRVVGNNAVHPGELELNDTPEIAQTMFRLINVIVEDRITKPKEIQYLFDSLPEGSKEAIKKRDK</sequence>
<organism evidence="2 3">
    <name type="scientific">Williamwhitmania taraxaci</name>
    <dbReference type="NCBI Taxonomy" id="1640674"/>
    <lineage>
        <taxon>Bacteria</taxon>
        <taxon>Pseudomonadati</taxon>
        <taxon>Bacteroidota</taxon>
        <taxon>Bacteroidia</taxon>
        <taxon>Bacteroidales</taxon>
        <taxon>Williamwhitmaniaceae</taxon>
        <taxon>Williamwhitmania</taxon>
    </lineage>
</organism>
<evidence type="ECO:0000259" key="1">
    <source>
        <dbReference type="Pfam" id="PF13643"/>
    </source>
</evidence>
<dbReference type="AlphaFoldDB" id="A0A1G6NBF1"/>
<dbReference type="OrthoDB" id="9808624at2"/>
<gene>
    <name evidence="2" type="ORF">SAMN05216323_10423</name>
</gene>
<dbReference type="EMBL" id="FMYP01000042">
    <property type="protein sequence ID" value="SDC65143.1"/>
    <property type="molecule type" value="Genomic_DNA"/>
</dbReference>
<proteinExistence type="predicted"/>
<dbReference type="Pfam" id="PF13643">
    <property type="entry name" value="DUF4145"/>
    <property type="match status" value="1"/>
</dbReference>
<keyword evidence="3" id="KW-1185">Reference proteome</keyword>
<reference evidence="2 3" key="1">
    <citation type="submission" date="2016-09" db="EMBL/GenBank/DDBJ databases">
        <authorList>
            <person name="Capua I."/>
            <person name="De Benedictis P."/>
            <person name="Joannis T."/>
            <person name="Lombin L.H."/>
            <person name="Cattoli G."/>
        </authorList>
    </citation>
    <scope>NUCLEOTIDE SEQUENCE [LARGE SCALE GENOMIC DNA]</scope>
    <source>
        <strain evidence="2 3">A7P-90m</strain>
    </source>
</reference>
<feature type="domain" description="DUF4145" evidence="1">
    <location>
        <begin position="87"/>
        <end position="166"/>
    </location>
</feature>
<dbReference type="RefSeq" id="WP_092439039.1">
    <property type="nucleotide sequence ID" value="NZ_FMYP01000042.1"/>
</dbReference>
<dbReference type="InterPro" id="IPR025285">
    <property type="entry name" value="DUF4145"/>
</dbReference>
<name>A0A1G6NBF1_9BACT</name>